<comment type="caution">
    <text evidence="3">The sequence shown here is derived from an EMBL/GenBank/DDBJ whole genome shotgun (WGS) entry which is preliminary data.</text>
</comment>
<keyword evidence="4" id="KW-1185">Reference proteome</keyword>
<reference evidence="4" key="1">
    <citation type="journal article" date="2019" name="Int. J. Syst. Evol. Microbiol.">
        <title>The Global Catalogue of Microorganisms (GCM) 10K type strain sequencing project: providing services to taxonomists for standard genome sequencing and annotation.</title>
        <authorList>
            <consortium name="The Broad Institute Genomics Platform"/>
            <consortium name="The Broad Institute Genome Sequencing Center for Infectious Disease"/>
            <person name="Wu L."/>
            <person name="Ma J."/>
        </authorList>
    </citation>
    <scope>NUCLEOTIDE SEQUENCE [LARGE SCALE GENOMIC DNA]</scope>
    <source>
        <strain evidence="4">CCUG 62114</strain>
    </source>
</reference>
<dbReference type="InterPro" id="IPR024618">
    <property type="entry name" value="DUF3857"/>
</dbReference>
<dbReference type="Gene3D" id="2.60.120.1130">
    <property type="match status" value="1"/>
</dbReference>
<proteinExistence type="predicted"/>
<dbReference type="Pfam" id="PF12969">
    <property type="entry name" value="DUF3857"/>
    <property type="match status" value="1"/>
</dbReference>
<dbReference type="RefSeq" id="WP_377714314.1">
    <property type="nucleotide sequence ID" value="NZ_JBHTJM010000006.1"/>
</dbReference>
<feature type="domain" description="DUF3857" evidence="2">
    <location>
        <begin position="54"/>
        <end position="170"/>
    </location>
</feature>
<protein>
    <submittedName>
        <fullName evidence="3">DUF3857 domain-containing protein</fullName>
    </submittedName>
</protein>
<feature type="domain" description="Transglutaminase-like" evidence="1">
    <location>
        <begin position="275"/>
        <end position="382"/>
    </location>
</feature>
<dbReference type="SUPFAM" id="SSF54001">
    <property type="entry name" value="Cysteine proteinases"/>
    <property type="match status" value="1"/>
</dbReference>
<organism evidence="3 4">
    <name type="scientific">Pseudofulvibacter geojedonensis</name>
    <dbReference type="NCBI Taxonomy" id="1123758"/>
    <lineage>
        <taxon>Bacteria</taxon>
        <taxon>Pseudomonadati</taxon>
        <taxon>Bacteroidota</taxon>
        <taxon>Flavobacteriia</taxon>
        <taxon>Flavobacteriales</taxon>
        <taxon>Flavobacteriaceae</taxon>
        <taxon>Pseudofulvibacter</taxon>
    </lineage>
</organism>
<dbReference type="EMBL" id="JBHTJM010000006">
    <property type="protein sequence ID" value="MFD0963517.1"/>
    <property type="molecule type" value="Genomic_DNA"/>
</dbReference>
<gene>
    <name evidence="3" type="ORF">ACFQ1O_05845</name>
</gene>
<dbReference type="Proteomes" id="UP001596997">
    <property type="component" value="Unassembled WGS sequence"/>
</dbReference>
<dbReference type="InterPro" id="IPR002931">
    <property type="entry name" value="Transglutaminase-like"/>
</dbReference>
<name>A0ABW3I1P5_9FLAO</name>
<evidence type="ECO:0000259" key="2">
    <source>
        <dbReference type="Pfam" id="PF12969"/>
    </source>
</evidence>
<dbReference type="Gene3D" id="2.60.40.3140">
    <property type="match status" value="1"/>
</dbReference>
<evidence type="ECO:0000313" key="3">
    <source>
        <dbReference type="EMBL" id="MFD0963517.1"/>
    </source>
</evidence>
<evidence type="ECO:0000259" key="1">
    <source>
        <dbReference type="Pfam" id="PF01841"/>
    </source>
</evidence>
<evidence type="ECO:0000313" key="4">
    <source>
        <dbReference type="Proteomes" id="UP001596997"/>
    </source>
</evidence>
<accession>A0ABW3I1P5</accession>
<dbReference type="InterPro" id="IPR038765">
    <property type="entry name" value="Papain-like_cys_pep_sf"/>
</dbReference>
<dbReference type="Gene3D" id="3.10.620.30">
    <property type="match status" value="1"/>
</dbReference>
<dbReference type="Pfam" id="PF01841">
    <property type="entry name" value="Transglut_core"/>
    <property type="match status" value="1"/>
</dbReference>
<sequence length="632" mass="73349">MRLILLFVIIVSSITVKAQSNYAFSEISDELLENANAVVRDNYTLIELKDLDEMVITEKKVITVLNRFGDKLLDTYVYYDDSSKVLSLSALILDANGKEIVKKKYSDFLDVSAVSGGQMYTDNRVKYLDYTPLSYPYTVVFNYKLKEKSTAFIKSWYPVDSYYLSVEENKYEFINHTASKHKFKSLNTDFLDFTISEENNGLIFSSEKLKAIKREERSPSFNEIFPKVLVAINDFSIKGKKGNSKNWTDFGIWQYNDLLTGRDNLKEKTVEEVKQLLEGVNDKKEKVKRVYRYMQDRTRYVGVQLGIGGWQPINADEVDRVKYGDCKGLTNYTKALLKSQGLESYYTIVYAGDKRNIDKQFSSMQGNHVILNVPLENEEVWLECTSQTKPFNFLGDFTADRDVLVVTPNGGEIKRTPTYGEEINTLTTKAKVLINSEGKVESKVVLNSKGLQYDNRTYIIPLSEDKKELVYLDRWDYLNGLKLNSIHIVENKDSIELTEDISLSIDNYITQVGDKLMVQLNMFNRVTSIPMNYENRRLPFKISMSYKDIDEYSYQIPDGMKVTSLPEEVEIMSDFGYYRMSVYKTKEEKIVYKREMVMKEGVFPKEKYDEYRGFLKKIKKKDKLKILIEKSK</sequence>